<evidence type="ECO:0000313" key="2">
    <source>
        <dbReference type="Proteomes" id="UP000318294"/>
    </source>
</evidence>
<dbReference type="AlphaFoldDB" id="A0A554XI23"/>
<gene>
    <name evidence="1" type="ORF">Tchar_00680</name>
</gene>
<dbReference type="Proteomes" id="UP000318294">
    <property type="component" value="Unassembled WGS sequence"/>
</dbReference>
<comment type="caution">
    <text evidence="1">The sequence shown here is derived from an EMBL/GenBank/DDBJ whole genome shotgun (WGS) entry which is preliminary data.</text>
</comment>
<dbReference type="OrthoDB" id="9342792at2"/>
<protein>
    <recommendedName>
        <fullName evidence="3">Helix-turn-helix domain-containing protein</fullName>
    </recommendedName>
</protein>
<evidence type="ECO:0008006" key="3">
    <source>
        <dbReference type="Google" id="ProtNLM"/>
    </source>
</evidence>
<dbReference type="RefSeq" id="WP_144327699.1">
    <property type="nucleotide sequence ID" value="NZ_VJON01000007.1"/>
</dbReference>
<dbReference type="InterPro" id="IPR009061">
    <property type="entry name" value="DNA-bd_dom_put_sf"/>
</dbReference>
<sequence length="82" mass="8849">MEMITRQQAADRLGVPVAWIDGMIEAGELQYHEGPDGKVLVDAEDIQALKGAGEPPTVPSLSHVRAMLRRVMGGPDKVEQGQ</sequence>
<keyword evidence="2" id="KW-1185">Reference proteome</keyword>
<organism evidence="1 2">
    <name type="scientific">Tepidimonas charontis</name>
    <dbReference type="NCBI Taxonomy" id="2267262"/>
    <lineage>
        <taxon>Bacteria</taxon>
        <taxon>Pseudomonadati</taxon>
        <taxon>Pseudomonadota</taxon>
        <taxon>Betaproteobacteria</taxon>
        <taxon>Burkholderiales</taxon>
        <taxon>Tepidimonas</taxon>
    </lineage>
</organism>
<proteinExistence type="predicted"/>
<name>A0A554XI23_9BURK</name>
<accession>A0A554XI23</accession>
<dbReference type="EMBL" id="VJON01000007">
    <property type="protein sequence ID" value="TSE35484.1"/>
    <property type="molecule type" value="Genomic_DNA"/>
</dbReference>
<dbReference type="SUPFAM" id="SSF46955">
    <property type="entry name" value="Putative DNA-binding domain"/>
    <property type="match status" value="1"/>
</dbReference>
<reference evidence="1 2" key="1">
    <citation type="submission" date="2019-07" db="EMBL/GenBank/DDBJ databases">
        <title>Tepidimonas charontis SPSP-6 draft genome.</title>
        <authorList>
            <person name="Da Costa M.S."/>
            <person name="Froufe H.J.C."/>
            <person name="Egas C."/>
            <person name="Albuquerque L."/>
        </authorList>
    </citation>
    <scope>NUCLEOTIDE SEQUENCE [LARGE SCALE GENOMIC DNA]</scope>
    <source>
        <strain evidence="1 2">SPSP-6</strain>
    </source>
</reference>
<evidence type="ECO:0000313" key="1">
    <source>
        <dbReference type="EMBL" id="TSE35484.1"/>
    </source>
</evidence>